<dbReference type="Gene3D" id="3.90.470.20">
    <property type="entry name" value="4'-phosphopantetheinyl transferase domain"/>
    <property type="match status" value="1"/>
</dbReference>
<keyword evidence="2 4" id="KW-0808">Transferase</keyword>
<reference evidence="4 5" key="1">
    <citation type="submission" date="2020-10" db="EMBL/GenBank/DDBJ databases">
        <title>Sequencing the genomes of 1000 actinobacteria strains.</title>
        <authorList>
            <person name="Klenk H.-P."/>
        </authorList>
    </citation>
    <scope>NUCLEOTIDE SEQUENCE [LARGE SCALE GENOMIC DNA]</scope>
    <source>
        <strain evidence="4 5">DSM 15474</strain>
    </source>
</reference>
<name>A0ABR9J6V1_9MICC</name>
<evidence type="ECO:0000313" key="4">
    <source>
        <dbReference type="EMBL" id="MBE1514733.1"/>
    </source>
</evidence>
<accession>A0ABR9J6V1</accession>
<dbReference type="PANTHER" id="PTHR12215:SF10">
    <property type="entry name" value="L-AMINOADIPATE-SEMIALDEHYDE DEHYDROGENASE-PHOSPHOPANTETHEINYL TRANSFERASE"/>
    <property type="match status" value="1"/>
</dbReference>
<dbReference type="InterPro" id="IPR037143">
    <property type="entry name" value="4-PPantetheinyl_Trfase_dom_sf"/>
</dbReference>
<sequence length="277" mass="29340">MISVLLTSSAELQARLPRLTGGRLVRLEEAVTVQDQAAAAAKLDPADQQRVLTARCALRLTAATHLGAGAQEAAQLQIRRQCEQCGGPHGRPQLDGISLSSSSSARHVLTGAAAPGRDVGVDVEAIPERLSPEFTEYALHRTERGALQRLAAAAQIPAVIEHWVLKEAVLKAAGVGLNHPPGALLLGTPEVSTRWHGRTGSAELRWAPVVETGDSRVEGMWSTLIPSPRGWVAAVAARSPEDISDLAASWEDRDRGHRQLSAGLGAGRARSATDFRA</sequence>
<comment type="similarity">
    <text evidence="1">Belongs to the P-Pant transferase superfamily. Gsp/Sfp/HetI/AcpT family.</text>
</comment>
<dbReference type="InterPro" id="IPR008278">
    <property type="entry name" value="4-PPantetheinyl_Trfase_dom"/>
</dbReference>
<evidence type="ECO:0000313" key="5">
    <source>
        <dbReference type="Proteomes" id="UP000636579"/>
    </source>
</evidence>
<evidence type="ECO:0000259" key="3">
    <source>
        <dbReference type="Pfam" id="PF01648"/>
    </source>
</evidence>
<dbReference type="EC" id="2.7.8.-" evidence="4"/>
<gene>
    <name evidence="4" type="ORF">H4W26_001488</name>
</gene>
<dbReference type="Pfam" id="PF01648">
    <property type="entry name" value="ACPS"/>
    <property type="match status" value="1"/>
</dbReference>
<dbReference type="InterPro" id="IPR050559">
    <property type="entry name" value="P-Pant_transferase_sf"/>
</dbReference>
<dbReference type="PANTHER" id="PTHR12215">
    <property type="entry name" value="PHOSPHOPANTETHEINE TRANSFERASE"/>
    <property type="match status" value="1"/>
</dbReference>
<dbReference type="Proteomes" id="UP000636579">
    <property type="component" value="Unassembled WGS sequence"/>
</dbReference>
<comment type="caution">
    <text evidence="4">The sequence shown here is derived from an EMBL/GenBank/DDBJ whole genome shotgun (WGS) entry which is preliminary data.</text>
</comment>
<evidence type="ECO:0000256" key="1">
    <source>
        <dbReference type="ARBA" id="ARBA00010990"/>
    </source>
</evidence>
<organism evidence="4 5">
    <name type="scientific">Nesterenkonia halotolerans</name>
    <dbReference type="NCBI Taxonomy" id="225325"/>
    <lineage>
        <taxon>Bacteria</taxon>
        <taxon>Bacillati</taxon>
        <taxon>Actinomycetota</taxon>
        <taxon>Actinomycetes</taxon>
        <taxon>Micrococcales</taxon>
        <taxon>Micrococcaceae</taxon>
        <taxon>Nesterenkonia</taxon>
    </lineage>
</organism>
<dbReference type="SUPFAM" id="SSF56214">
    <property type="entry name" value="4'-phosphopantetheinyl transferase"/>
    <property type="match status" value="2"/>
</dbReference>
<dbReference type="EMBL" id="JADBEE010000001">
    <property type="protein sequence ID" value="MBE1514733.1"/>
    <property type="molecule type" value="Genomic_DNA"/>
</dbReference>
<proteinExistence type="inferred from homology"/>
<evidence type="ECO:0000256" key="2">
    <source>
        <dbReference type="ARBA" id="ARBA00022679"/>
    </source>
</evidence>
<dbReference type="GO" id="GO:0016740">
    <property type="term" value="F:transferase activity"/>
    <property type="evidence" value="ECO:0007669"/>
    <property type="project" value="UniProtKB-KW"/>
</dbReference>
<feature type="domain" description="4'-phosphopantetheinyl transferase" evidence="3">
    <location>
        <begin position="119"/>
        <end position="179"/>
    </location>
</feature>
<protein>
    <submittedName>
        <fullName evidence="4">4'-phosphopantetheinyl transferase</fullName>
        <ecNumber evidence="4">2.7.8.-</ecNumber>
    </submittedName>
</protein>
<keyword evidence="5" id="KW-1185">Reference proteome</keyword>